<dbReference type="GO" id="GO:0005524">
    <property type="term" value="F:ATP binding"/>
    <property type="evidence" value="ECO:0007669"/>
    <property type="project" value="UniProtKB-KW"/>
</dbReference>
<dbReference type="PANTHER" id="PTHR43146:SF1">
    <property type="entry name" value="CANCER-RELATED NUCLEOSIDE-TRIPHOSPHATASE"/>
    <property type="match status" value="1"/>
</dbReference>
<dbReference type="Gene3D" id="3.40.50.300">
    <property type="entry name" value="P-loop containing nucleotide triphosphate hydrolases"/>
    <property type="match status" value="1"/>
</dbReference>
<dbReference type="Pfam" id="PF03266">
    <property type="entry name" value="NTPase_1"/>
    <property type="match status" value="1"/>
</dbReference>
<dbReference type="OrthoDB" id="9786803at2"/>
<dbReference type="NCBIfam" id="NF010248">
    <property type="entry name" value="PRK13695.1"/>
    <property type="match status" value="1"/>
</dbReference>
<evidence type="ECO:0000256" key="1">
    <source>
        <dbReference type="ARBA" id="ARBA00022741"/>
    </source>
</evidence>
<dbReference type="InterPro" id="IPR027417">
    <property type="entry name" value="P-loop_NTPase"/>
</dbReference>
<name>A0A2X3KJG2_9BACT</name>
<evidence type="ECO:0000313" key="5">
    <source>
        <dbReference type="Proteomes" id="UP000249818"/>
    </source>
</evidence>
<dbReference type="EMBL" id="LS483254">
    <property type="protein sequence ID" value="SQD92781.1"/>
    <property type="molecule type" value="Genomic_DNA"/>
</dbReference>
<evidence type="ECO:0000256" key="3">
    <source>
        <dbReference type="ARBA" id="ARBA00022840"/>
    </source>
</evidence>
<dbReference type="EC" id="3.6.1.15" evidence="4"/>
<protein>
    <submittedName>
        <fullName evidence="4">Nucleoside-triphosphatase THEP1</fullName>
        <ecNumber evidence="4">3.6.1.15</ecNumber>
    </submittedName>
</protein>
<dbReference type="Proteomes" id="UP000249818">
    <property type="component" value="Chromosome BARAN1"/>
</dbReference>
<dbReference type="SUPFAM" id="SSF52540">
    <property type="entry name" value="P-loop containing nucleoside triphosphate hydrolases"/>
    <property type="match status" value="1"/>
</dbReference>
<proteinExistence type="inferred from homology"/>
<keyword evidence="5" id="KW-1185">Reference proteome</keyword>
<accession>A0A2X3KJG2</accession>
<evidence type="ECO:0000256" key="2">
    <source>
        <dbReference type="ARBA" id="ARBA00022801"/>
    </source>
</evidence>
<keyword evidence="1" id="KW-0547">Nucleotide-binding</keyword>
<sequence>MKIAVTGNPGVGKSTLVRQVVEDVPLSYGGMVTAEIRKCGRRVGFSVRDLATGAEGILAHLHLAAGPSCGRYRLNLRDLDEIGAQAIERAIEGARLVVVDEVGPMELHSPRFVRAVDRALEEAQNLLVTVHRASNHPLAYRIRHGADRVVHLTRGNRDQTAEEVTHLLAAC</sequence>
<dbReference type="AlphaFoldDB" id="A0A2X3KJG2"/>
<keyword evidence="2 4" id="KW-0378">Hydrolase</keyword>
<dbReference type="KEGG" id="bana:BARAN1_0757"/>
<dbReference type="PANTHER" id="PTHR43146">
    <property type="entry name" value="CANCER-RELATED NUCLEOSIDE-TRIPHOSPHATASE"/>
    <property type="match status" value="1"/>
</dbReference>
<dbReference type="RefSeq" id="WP_122030985.1">
    <property type="nucleotide sequence ID" value="NZ_LS483254.1"/>
</dbReference>
<dbReference type="HAMAP" id="MF_00796">
    <property type="entry name" value="NTPase_1"/>
    <property type="match status" value="1"/>
</dbReference>
<gene>
    <name evidence="4" type="ORF">BARAN1_0757</name>
</gene>
<reference evidence="5" key="1">
    <citation type="submission" date="2018-05" db="EMBL/GenBank/DDBJ databases">
        <authorList>
            <person name="Hao L."/>
        </authorList>
    </citation>
    <scope>NUCLEOTIDE SEQUENCE [LARGE SCALE GENOMIC DNA]</scope>
</reference>
<dbReference type="CDD" id="cd19482">
    <property type="entry name" value="RecA-like_Thep1"/>
    <property type="match status" value="1"/>
</dbReference>
<organism evidence="4 5">
    <name type="scientific">Candidatus Bipolaricaulis anaerobius</name>
    <dbReference type="NCBI Taxonomy" id="2026885"/>
    <lineage>
        <taxon>Bacteria</taxon>
        <taxon>Candidatus Bipolaricaulota</taxon>
        <taxon>Candidatus Bipolaricaulia</taxon>
        <taxon>Candidatus Bipolaricaulales</taxon>
        <taxon>Candidatus Bipolaricaulaceae</taxon>
        <taxon>Candidatus Bipolaricaulis</taxon>
    </lineage>
</organism>
<dbReference type="GO" id="GO:0017111">
    <property type="term" value="F:ribonucleoside triphosphate phosphatase activity"/>
    <property type="evidence" value="ECO:0007669"/>
    <property type="project" value="UniProtKB-EC"/>
</dbReference>
<evidence type="ECO:0000313" key="4">
    <source>
        <dbReference type="EMBL" id="SQD92781.1"/>
    </source>
</evidence>
<keyword evidence="3" id="KW-0067">ATP-binding</keyword>
<dbReference type="InterPro" id="IPR004948">
    <property type="entry name" value="Nuc-triphosphatase_THEP1"/>
</dbReference>